<organism evidence="1 2">
    <name type="scientific">Selenomonas flueggei ATCC 43531</name>
    <dbReference type="NCBI Taxonomy" id="638302"/>
    <lineage>
        <taxon>Bacteria</taxon>
        <taxon>Bacillati</taxon>
        <taxon>Bacillota</taxon>
        <taxon>Negativicutes</taxon>
        <taxon>Selenomonadales</taxon>
        <taxon>Selenomonadaceae</taxon>
        <taxon>Selenomonas</taxon>
    </lineage>
</organism>
<sequence length="88" mass="10221">MPEISLFFGIRITIYHNDHNPPHIHAEYAGNKATIDIQNASILNGYLPNRQLKLVLAWCVLYQDELMQDWELVKAGREPNPIPPMIRR</sequence>
<accession>C4V662</accession>
<name>C4V662_9FIRM</name>
<keyword evidence="2" id="KW-1185">Reference proteome</keyword>
<proteinExistence type="predicted"/>
<evidence type="ECO:0000313" key="1">
    <source>
        <dbReference type="EMBL" id="EEQ47660.1"/>
    </source>
</evidence>
<evidence type="ECO:0008006" key="3">
    <source>
        <dbReference type="Google" id="ProtNLM"/>
    </source>
</evidence>
<gene>
    <name evidence="1" type="ORF">HMPREF0908_1962</name>
</gene>
<evidence type="ECO:0000313" key="2">
    <source>
        <dbReference type="Proteomes" id="UP000005309"/>
    </source>
</evidence>
<dbReference type="OrthoDB" id="122670at2"/>
<protein>
    <recommendedName>
        <fullName evidence="3">DUF4160 domain-containing protein</fullName>
    </recommendedName>
</protein>
<reference evidence="1 2" key="1">
    <citation type="submission" date="2009-04" db="EMBL/GenBank/DDBJ databases">
        <authorList>
            <person name="Qin X."/>
            <person name="Bachman B."/>
            <person name="Battles P."/>
            <person name="Bell A."/>
            <person name="Bess C."/>
            <person name="Bickham C."/>
            <person name="Chaboub L."/>
            <person name="Chen D."/>
            <person name="Coyle M."/>
            <person name="Deiros D.R."/>
            <person name="Dinh H."/>
            <person name="Forbes L."/>
            <person name="Fowler G."/>
            <person name="Francisco L."/>
            <person name="Fu Q."/>
            <person name="Gubbala S."/>
            <person name="Hale W."/>
            <person name="Han Y."/>
            <person name="Hemphill L."/>
            <person name="Highlander S.K."/>
            <person name="Hirani K."/>
            <person name="Hogues M."/>
            <person name="Jackson L."/>
            <person name="Jakkamsetti A."/>
            <person name="Javaid M."/>
            <person name="Jiang H."/>
            <person name="Korchina V."/>
            <person name="Kovar C."/>
            <person name="Lara F."/>
            <person name="Lee S."/>
            <person name="Mata R."/>
            <person name="Mathew T."/>
            <person name="Moen C."/>
            <person name="Morales K."/>
            <person name="Munidasa M."/>
            <person name="Nazareth L."/>
            <person name="Ngo R."/>
            <person name="Nguyen L."/>
            <person name="Okwuonu G."/>
            <person name="Ongeri F."/>
            <person name="Patil S."/>
            <person name="Petrosino J."/>
            <person name="Pham C."/>
            <person name="Pham P."/>
            <person name="Pu L.-L."/>
            <person name="Puazo M."/>
            <person name="Raj R."/>
            <person name="Reid J."/>
            <person name="Rouhana J."/>
            <person name="Saada N."/>
            <person name="Shang Y."/>
            <person name="Simmons D."/>
            <person name="Thornton R."/>
            <person name="Warren J."/>
            <person name="Weissenberger G."/>
            <person name="Zhang J."/>
            <person name="Zhang L."/>
            <person name="Zhou C."/>
            <person name="Zhu D."/>
            <person name="Muzny D."/>
            <person name="Worley K."/>
            <person name="Gibbs R."/>
        </authorList>
    </citation>
    <scope>NUCLEOTIDE SEQUENCE [LARGE SCALE GENOMIC DNA]</scope>
    <source>
        <strain evidence="1 2">ATCC 43531</strain>
    </source>
</reference>
<dbReference type="HOGENOM" id="CLU_162083_0_0_9"/>
<dbReference type="Pfam" id="PF13711">
    <property type="entry name" value="DUF4160"/>
    <property type="match status" value="1"/>
</dbReference>
<dbReference type="RefSeq" id="WP_006691089.1">
    <property type="nucleotide sequence ID" value="NZ_GG694008.1"/>
</dbReference>
<comment type="caution">
    <text evidence="1">The sequence shown here is derived from an EMBL/GenBank/DDBJ whole genome shotgun (WGS) entry which is preliminary data.</text>
</comment>
<dbReference type="eggNOG" id="ENOG5032YDN">
    <property type="taxonomic scope" value="Bacteria"/>
</dbReference>
<dbReference type="InterPro" id="IPR025427">
    <property type="entry name" value="DUF4160"/>
</dbReference>
<dbReference type="AlphaFoldDB" id="C4V662"/>
<dbReference type="Proteomes" id="UP000005309">
    <property type="component" value="Unassembled WGS sequence"/>
</dbReference>
<dbReference type="STRING" id="638302.HMPREF0908_1962"/>
<dbReference type="EMBL" id="ACLA01000033">
    <property type="protein sequence ID" value="EEQ47660.1"/>
    <property type="molecule type" value="Genomic_DNA"/>
</dbReference>